<accession>A0AAN8MHA5</accession>
<proteinExistence type="inferred from homology"/>
<name>A0AAN8MHA5_9PEZI</name>
<protein>
    <recommendedName>
        <fullName evidence="2">Structural maintenance of chromosomes protein 5</fullName>
    </recommendedName>
</protein>
<dbReference type="GO" id="GO:0030915">
    <property type="term" value="C:Smc5-Smc6 complex"/>
    <property type="evidence" value="ECO:0007669"/>
    <property type="project" value="TreeGrafter"/>
</dbReference>
<evidence type="ECO:0000259" key="6">
    <source>
        <dbReference type="Pfam" id="PF02463"/>
    </source>
</evidence>
<evidence type="ECO:0000256" key="5">
    <source>
        <dbReference type="SAM" id="MobiDB-lite"/>
    </source>
</evidence>
<evidence type="ECO:0000313" key="7">
    <source>
        <dbReference type="EMBL" id="KAK6333574.1"/>
    </source>
</evidence>
<evidence type="ECO:0000256" key="4">
    <source>
        <dbReference type="SAM" id="Coils"/>
    </source>
</evidence>
<dbReference type="SUPFAM" id="SSF52540">
    <property type="entry name" value="P-loop containing nucleoside triphosphate hydrolases"/>
    <property type="match status" value="1"/>
</dbReference>
<dbReference type="Gene3D" id="3.40.50.300">
    <property type="entry name" value="P-loop containing nucleotide triphosphate hydrolases"/>
    <property type="match status" value="2"/>
</dbReference>
<dbReference type="Proteomes" id="UP001313282">
    <property type="component" value="Unassembled WGS sequence"/>
</dbReference>
<sequence length="1204" mass="136977">MPSVVPSQQSRQDSQENDDSDAGTHNTPSEPSTSLGRNSKLTIASKRSLPDEDRNGTAEEPITTQNVSKRRKLTPNDSDSDSDAERSNPDTSGENGSVREESGEDDETALSNKEVLIPVAEDYDSDDSETGMADSPDKMRKTVEEIPHARGAIVRVYLENFVTYNKVTFEPGPSLNMVIGPNGTGKSTLVCAICLGLGFSPEHLGRAKDIAEFVKNGNEEAIIEIELKGSPTDEINPTVRRKIKRDGSTQYWIDGKENPHKAIKKLMSHLNIQIDNLCQFLPQDRVVEFANLKPVPLLRETQRAAAPPEVLEDHDMLKQLHALEVGLEVELEHNRQSLGTMEGRQKNLERDVARLRERQALKEHIELLRNSIPFIEFHDIRQNRADVKRQLEACQDQLNEISTEQEPQTRQIEQAEDQLTELKMWLEDEKKNLTSSENELKRERGVVNDLKEEEAKAESDLDSLINSEKRRKADIEKSREQISRYKRTLEDDPGESDSSDLNNRINIVAKEIRAGQIELNTSTDVIDALKAKCDEKKTEVSDIEKWISRMNNISAQKIAALQKASRDSFIVFEWLQKNKDQFNGPVYGPPIVECTVNDPRYQAEIEALLGRGEKLAFTCTSKRDFDILMNTVYGDGRNQRGLGLSEVYLKYIEKGLNEFPRIATRDELSSWGFDGLALDFISGPSEVLSMLCSSIGLNRVGITKSKLSPSQLQSVKMGQKMTRWVADGTSTSIRRRPDYPGTETEINSYIVPPRFFKTVEVDRSRIEEKRQQQNDLNVEIDCLEREMATKGADLQELKQRVSSLVGEKNELQKQKDDMQEARKKYPRIKTLLGNEQDKLAGLEAEGKGFKSKVKRLEALALQTNMSRVIAAAKFSGHVRKYVVQYKAMATAELHAIELSSNLQHYNSWNQSFKDRVESKKKELEELQTHKNEIDHRAKTLREHCRNLLDTFSEEQRNEISNIQSKKTVDELNAEIQQEEVRLEGIYEGNPNAIRQYEARQREIDELRGTIDTKLAELEKLQAKVKRVRSRWEPRIDQLIGNISEAFSKSFEFIGCAGSVRIRKEGKDGRDFENWAIEILVKFREAETMQVLTAQRQSGGERAVSTVFYLMALQSLARAPFRVVDEINQGMDPRNERLVHKRMVKIACKKHTSQYFLITPKLLVGLDYHERMKVLCINSGDWVTEDHVQDPNRYIAAARRQAAGA</sequence>
<feature type="compositionally biased region" description="Basic and acidic residues" evidence="5">
    <location>
        <begin position="48"/>
        <end position="57"/>
    </location>
</feature>
<dbReference type="Pfam" id="PF02463">
    <property type="entry name" value="SMC_N"/>
    <property type="match status" value="1"/>
</dbReference>
<feature type="domain" description="RecF/RecN/SMC N-terminal" evidence="6">
    <location>
        <begin position="153"/>
        <end position="1158"/>
    </location>
</feature>
<keyword evidence="8" id="KW-1185">Reference proteome</keyword>
<feature type="coiled-coil region" evidence="4">
    <location>
        <begin position="909"/>
        <end position="1030"/>
    </location>
</feature>
<organism evidence="7 8">
    <name type="scientific">Orbilia javanica</name>
    <dbReference type="NCBI Taxonomy" id="47235"/>
    <lineage>
        <taxon>Eukaryota</taxon>
        <taxon>Fungi</taxon>
        <taxon>Dikarya</taxon>
        <taxon>Ascomycota</taxon>
        <taxon>Pezizomycotina</taxon>
        <taxon>Orbiliomycetes</taxon>
        <taxon>Orbiliales</taxon>
        <taxon>Orbiliaceae</taxon>
        <taxon>Orbilia</taxon>
    </lineage>
</organism>
<dbReference type="GO" id="GO:0005634">
    <property type="term" value="C:nucleus"/>
    <property type="evidence" value="ECO:0007669"/>
    <property type="project" value="TreeGrafter"/>
</dbReference>
<evidence type="ECO:0000256" key="1">
    <source>
        <dbReference type="ARBA" id="ARBA00010171"/>
    </source>
</evidence>
<evidence type="ECO:0000256" key="2">
    <source>
        <dbReference type="ARBA" id="ARBA00018687"/>
    </source>
</evidence>
<dbReference type="AlphaFoldDB" id="A0AAN8MHA5"/>
<gene>
    <name evidence="7" type="primary">SMC5</name>
    <name evidence="7" type="ORF">TWF718_011382</name>
</gene>
<dbReference type="InterPro" id="IPR003395">
    <property type="entry name" value="RecF/RecN/SMC_N"/>
</dbReference>
<evidence type="ECO:0000313" key="8">
    <source>
        <dbReference type="Proteomes" id="UP001313282"/>
    </source>
</evidence>
<keyword evidence="3 4" id="KW-0175">Coiled coil</keyword>
<feature type="compositionally biased region" description="Polar residues" evidence="5">
    <location>
        <begin position="1"/>
        <end position="12"/>
    </location>
</feature>
<dbReference type="InterPro" id="IPR027417">
    <property type="entry name" value="P-loop_NTPase"/>
</dbReference>
<reference evidence="7 8" key="1">
    <citation type="submission" date="2019-10" db="EMBL/GenBank/DDBJ databases">
        <authorList>
            <person name="Palmer J.M."/>
        </authorList>
    </citation>
    <scope>NUCLEOTIDE SEQUENCE [LARGE SCALE GENOMIC DNA]</scope>
    <source>
        <strain evidence="7 8">TWF718</strain>
    </source>
</reference>
<comment type="similarity">
    <text evidence="1">Belongs to the SMC family. SMC5 subfamily.</text>
</comment>
<dbReference type="GO" id="GO:0000724">
    <property type="term" value="P:double-strand break repair via homologous recombination"/>
    <property type="evidence" value="ECO:0007669"/>
    <property type="project" value="TreeGrafter"/>
</dbReference>
<feature type="compositionally biased region" description="Polar residues" evidence="5">
    <location>
        <begin position="23"/>
        <end position="42"/>
    </location>
</feature>
<comment type="caution">
    <text evidence="7">The sequence shown here is derived from an EMBL/GenBank/DDBJ whole genome shotgun (WGS) entry which is preliminary data.</text>
</comment>
<dbReference type="GO" id="GO:0003697">
    <property type="term" value="F:single-stranded DNA binding"/>
    <property type="evidence" value="ECO:0007669"/>
    <property type="project" value="TreeGrafter"/>
</dbReference>
<feature type="coiled-coil region" evidence="4">
    <location>
        <begin position="766"/>
        <end position="824"/>
    </location>
</feature>
<evidence type="ECO:0000256" key="3">
    <source>
        <dbReference type="ARBA" id="ARBA00023054"/>
    </source>
</evidence>
<dbReference type="PANTHER" id="PTHR45916">
    <property type="entry name" value="STRUCTURAL MAINTENANCE OF CHROMOSOMES PROTEIN 5"/>
    <property type="match status" value="1"/>
</dbReference>
<feature type="coiled-coil region" evidence="4">
    <location>
        <begin position="338"/>
        <end position="467"/>
    </location>
</feature>
<dbReference type="EMBL" id="JAVHNR010000009">
    <property type="protein sequence ID" value="KAK6333574.1"/>
    <property type="molecule type" value="Genomic_DNA"/>
</dbReference>
<dbReference type="PANTHER" id="PTHR45916:SF1">
    <property type="entry name" value="STRUCTURAL MAINTENANCE OF CHROMOSOMES PROTEIN 5"/>
    <property type="match status" value="1"/>
</dbReference>
<feature type="region of interest" description="Disordered" evidence="5">
    <location>
        <begin position="1"/>
        <end position="139"/>
    </location>
</feature>